<organism evidence="1 2">
    <name type="scientific">Lacticaseibacillus rhamnosus LRHMDP3</name>
    <dbReference type="NCBI Taxonomy" id="1203259"/>
    <lineage>
        <taxon>Bacteria</taxon>
        <taxon>Bacillati</taxon>
        <taxon>Bacillota</taxon>
        <taxon>Bacilli</taxon>
        <taxon>Lactobacillales</taxon>
        <taxon>Lactobacillaceae</taxon>
        <taxon>Lacticaseibacillus</taxon>
    </lineage>
</organism>
<gene>
    <name evidence="1" type="ORF">LRHMDP3_2115</name>
</gene>
<name>A0AB33XSV6_LACRH</name>
<sequence>MKVYQNGFGISYMEKTEAVASSKQCHVKMVAIVDSKWLVRLHELSHRAKDHKVIL</sequence>
<dbReference type="AlphaFoldDB" id="A0AB33XSV6"/>
<accession>A0AB33XSV6</accession>
<dbReference type="Proteomes" id="UP000009352">
    <property type="component" value="Unassembled WGS sequence"/>
</dbReference>
<protein>
    <submittedName>
        <fullName evidence="1">Uncharacterized protein</fullName>
    </submittedName>
</protein>
<evidence type="ECO:0000313" key="1">
    <source>
        <dbReference type="EMBL" id="EKS50004.1"/>
    </source>
</evidence>
<dbReference type="EMBL" id="AMQX01000011">
    <property type="protein sequence ID" value="EKS50004.1"/>
    <property type="molecule type" value="Genomic_DNA"/>
</dbReference>
<comment type="caution">
    <text evidence="1">The sequence shown here is derived from an EMBL/GenBank/DDBJ whole genome shotgun (WGS) entry which is preliminary data.</text>
</comment>
<proteinExistence type="predicted"/>
<evidence type="ECO:0000313" key="2">
    <source>
        <dbReference type="Proteomes" id="UP000009352"/>
    </source>
</evidence>
<reference evidence="1 2" key="1">
    <citation type="journal article" date="2013" name="Genome Announc.">
        <title>Draft Genome Sequence of Staphylococcus simulans UMC-CNS-990, Isolated from a Case of Chronic Bovine Mastitis.</title>
        <authorList>
            <person name="Calcutt M.J."/>
            <person name="Foecking M.F."/>
            <person name="Hsieh H.Y."/>
            <person name="Perry J."/>
            <person name="Stewart G.C."/>
            <person name="Middleton J.R."/>
        </authorList>
    </citation>
    <scope>NUCLEOTIDE SEQUENCE [LARGE SCALE GENOMIC DNA]</scope>
    <source>
        <strain evidence="1 2">LRHMDP3</strain>
    </source>
</reference>